<comment type="similarity">
    <text evidence="1">Belongs to the WrbA family.</text>
</comment>
<comment type="caution">
    <text evidence="4">The sequence shown here is derived from an EMBL/GenBank/DDBJ whole genome shotgun (WGS) entry which is preliminary data.</text>
</comment>
<dbReference type="GeneID" id="64856159"/>
<organism evidence="4 5">
    <name type="scientific">Maudiozyma barnettii</name>
    <dbReference type="NCBI Taxonomy" id="61262"/>
    <lineage>
        <taxon>Eukaryota</taxon>
        <taxon>Fungi</taxon>
        <taxon>Dikarya</taxon>
        <taxon>Ascomycota</taxon>
        <taxon>Saccharomycotina</taxon>
        <taxon>Saccharomycetes</taxon>
        <taxon>Saccharomycetales</taxon>
        <taxon>Saccharomycetaceae</taxon>
        <taxon>Maudiozyma</taxon>
    </lineage>
</organism>
<name>A0A8H2VD44_9SACH</name>
<evidence type="ECO:0000313" key="4">
    <source>
        <dbReference type="EMBL" id="CAB4253013.1"/>
    </source>
</evidence>
<evidence type="ECO:0000313" key="5">
    <source>
        <dbReference type="Proteomes" id="UP000644660"/>
    </source>
</evidence>
<dbReference type="GO" id="GO:0010181">
    <property type="term" value="F:FMN binding"/>
    <property type="evidence" value="ECO:0007669"/>
    <property type="project" value="InterPro"/>
</dbReference>
<feature type="compositionally biased region" description="Low complexity" evidence="2">
    <location>
        <begin position="252"/>
        <end position="261"/>
    </location>
</feature>
<dbReference type="GO" id="GO:0016020">
    <property type="term" value="C:membrane"/>
    <property type="evidence" value="ECO:0007669"/>
    <property type="project" value="TreeGrafter"/>
</dbReference>
<dbReference type="InterPro" id="IPR008254">
    <property type="entry name" value="Flavodoxin/NO_synth"/>
</dbReference>
<feature type="compositionally biased region" description="Basic and acidic residues" evidence="2">
    <location>
        <begin position="216"/>
        <end position="226"/>
    </location>
</feature>
<dbReference type="GO" id="GO:0003955">
    <property type="term" value="F:NAD(P)H dehydrogenase (quinone) activity"/>
    <property type="evidence" value="ECO:0007669"/>
    <property type="project" value="InterPro"/>
</dbReference>
<dbReference type="PANTHER" id="PTHR30546:SF23">
    <property type="entry name" value="FLAVOPROTEIN-LIKE PROTEIN YCP4-RELATED"/>
    <property type="match status" value="1"/>
</dbReference>
<evidence type="ECO:0000256" key="2">
    <source>
        <dbReference type="SAM" id="MobiDB-lite"/>
    </source>
</evidence>
<dbReference type="Gene3D" id="3.40.50.360">
    <property type="match status" value="1"/>
</dbReference>
<dbReference type="Proteomes" id="UP000644660">
    <property type="component" value="Unassembled WGS sequence"/>
</dbReference>
<reference evidence="4 5" key="1">
    <citation type="submission" date="2020-05" db="EMBL/GenBank/DDBJ databases">
        <authorList>
            <person name="Casaregola S."/>
            <person name="Devillers H."/>
            <person name="Grondin C."/>
        </authorList>
    </citation>
    <scope>NUCLEOTIDE SEQUENCE [LARGE SCALE GENOMIC DNA]</scope>
    <source>
        <strain evidence="4 5">CLIB 1767</strain>
    </source>
</reference>
<accession>A0A8H2VD44</accession>
<sequence length="261" mass="27912">MAKIAIITYSTYGHIDNLAKTIQKGIEEAGGKADLFRVPETLSDDILTKMNAPVAKASIPVATAETLKEYDSFLFGVPTRFGSLPAQWAAFWDSTGALWAEGALYGKIAGFFVSTSSYGGGQEDTVRNCLSYIVHHGMLYIPLGYKNAFAELANVEEVHGGSAWGAGILVGSDGSRAPSAIELKIAEIQGKTFYETAKKFFPEDETTTTAAAATGTKKDTTADKGASKSAAKRQTTKPAETKKEDDKKKESSSMMDCCTLM</sequence>
<dbReference type="InterPro" id="IPR029039">
    <property type="entry name" value="Flavoprotein-like_sf"/>
</dbReference>
<evidence type="ECO:0000256" key="1">
    <source>
        <dbReference type="ARBA" id="ARBA00006961"/>
    </source>
</evidence>
<dbReference type="SUPFAM" id="SSF52218">
    <property type="entry name" value="Flavoproteins"/>
    <property type="match status" value="1"/>
</dbReference>
<feature type="compositionally biased region" description="Basic and acidic residues" evidence="2">
    <location>
        <begin position="239"/>
        <end position="251"/>
    </location>
</feature>
<dbReference type="AlphaFoldDB" id="A0A8H2VD44"/>
<dbReference type="PANTHER" id="PTHR30546">
    <property type="entry name" value="FLAVODOXIN-RELATED PROTEIN WRBA-RELATED"/>
    <property type="match status" value="1"/>
</dbReference>
<dbReference type="RefSeq" id="XP_041405051.1">
    <property type="nucleotide sequence ID" value="XM_041549117.1"/>
</dbReference>
<feature type="region of interest" description="Disordered" evidence="2">
    <location>
        <begin position="205"/>
        <end position="261"/>
    </location>
</feature>
<dbReference type="OrthoDB" id="504689at2759"/>
<protein>
    <recommendedName>
        <fullName evidence="3">Flavodoxin-like domain-containing protein</fullName>
    </recommendedName>
</protein>
<gene>
    <name evidence="4" type="ORF">KABA2_02S09680</name>
</gene>
<keyword evidence="5" id="KW-1185">Reference proteome</keyword>
<dbReference type="EMBL" id="CAEFZW010000002">
    <property type="protein sequence ID" value="CAB4253013.1"/>
    <property type="molecule type" value="Genomic_DNA"/>
</dbReference>
<dbReference type="GO" id="GO:0160020">
    <property type="term" value="P:positive regulation of ferroptosis"/>
    <property type="evidence" value="ECO:0007669"/>
    <property type="project" value="UniProtKB-ARBA"/>
</dbReference>
<dbReference type="NCBIfam" id="TIGR01755">
    <property type="entry name" value="flav_wrbA"/>
    <property type="match status" value="1"/>
</dbReference>
<dbReference type="FunFam" id="3.40.50.360:FF:000001">
    <property type="entry name" value="NAD(P)H dehydrogenase (Quinone) FQR1-like"/>
    <property type="match status" value="1"/>
</dbReference>
<dbReference type="PROSITE" id="PS50902">
    <property type="entry name" value="FLAVODOXIN_LIKE"/>
    <property type="match status" value="1"/>
</dbReference>
<evidence type="ECO:0000259" key="3">
    <source>
        <dbReference type="PROSITE" id="PS50902"/>
    </source>
</evidence>
<dbReference type="Pfam" id="PF00258">
    <property type="entry name" value="Flavodoxin_1"/>
    <property type="match status" value="1"/>
</dbReference>
<dbReference type="InterPro" id="IPR010089">
    <property type="entry name" value="Flavoprotein_WrbA-like"/>
</dbReference>
<dbReference type="NCBIfam" id="NF002999">
    <property type="entry name" value="PRK03767.1"/>
    <property type="match status" value="1"/>
</dbReference>
<feature type="domain" description="Flavodoxin-like" evidence="3">
    <location>
        <begin position="4"/>
        <end position="193"/>
    </location>
</feature>
<proteinExistence type="inferred from homology"/>
<dbReference type="GO" id="GO:0032126">
    <property type="term" value="C:eisosome"/>
    <property type="evidence" value="ECO:0007669"/>
    <property type="project" value="UniProtKB-ARBA"/>
</dbReference>